<dbReference type="GeneID" id="63763863"/>
<keyword evidence="3" id="KW-1185">Reference proteome</keyword>
<gene>
    <name evidence="2" type="ORF">ASPSYDRAFT_49179</name>
</gene>
<dbReference type="Proteomes" id="UP000184356">
    <property type="component" value="Unassembled WGS sequence"/>
</dbReference>
<dbReference type="VEuPathDB" id="FungiDB:ASPSYDRAFT_49179"/>
<feature type="transmembrane region" description="Helical" evidence="1">
    <location>
        <begin position="549"/>
        <end position="571"/>
    </location>
</feature>
<sequence>MTKGHPYVVLDQPLGDHNGESCSSDPLRPTSVEMQSFRSETAIPIVNCDTNQSPASQSAVLPHQDTSKATRRYDWEGSWTWEIGGAALSIICVALLIGFLAFVNGLPYASWQYSISPNTVISVIGTVAKTAMLVPVSACLGQLKWNQATHQTTISLYQFHVLDQASRGPWGAVEAFWRIKSAVPLAGASLVILSIALDPFAQQVLVFPSRDVPARNETAYIQKAQEYKPAWTTDGNANMEPAMQVAVMTGLARMNYPLEPHCPTGRCEYPDIATLGVCTACEDITGVAEQECQPFTSTSTRWDEWKASLDAASVNQSSIYASVPADCSYSTPSGLQFTPDWLYSFQSDNRFTVVRSPFTSVTSKAEVNKHPGAIASVITAKYPSEDVIYTAANSSEFEHKPEITHCIVTLCERLYTRNTVTVGNRTLQPSRSQVLKVEDVHTWPHRLVPAEGTKTFSHNASYVIGPFAYASLISYLADVLNTTVYGTLSSGGEHEPYAGLGAIIYNSGSVADSFSHMATSMTNQIRSSTKATHVRGLAIRTETFIHVRWPWILVPTFLVAMSLIFFLSTAFRSRGQSVLWKSSIFPLLIGQVETNPGHELAHLRHIGELQAMAKNINVVVEQDHDRLVFFERQS</sequence>
<dbReference type="EMBL" id="KV878593">
    <property type="protein sequence ID" value="OJJ55038.1"/>
    <property type="molecule type" value="Genomic_DNA"/>
</dbReference>
<dbReference type="OrthoDB" id="5376804at2759"/>
<keyword evidence="1" id="KW-1133">Transmembrane helix</keyword>
<keyword evidence="1" id="KW-0472">Membrane</keyword>
<proteinExistence type="predicted"/>
<protein>
    <submittedName>
        <fullName evidence="2">Uncharacterized protein</fullName>
    </submittedName>
</protein>
<dbReference type="RefSeq" id="XP_040698844.1">
    <property type="nucleotide sequence ID" value="XM_040847790.1"/>
</dbReference>
<evidence type="ECO:0000313" key="3">
    <source>
        <dbReference type="Proteomes" id="UP000184356"/>
    </source>
</evidence>
<organism evidence="2 3">
    <name type="scientific">Aspergillus sydowii CBS 593.65</name>
    <dbReference type="NCBI Taxonomy" id="1036612"/>
    <lineage>
        <taxon>Eukaryota</taxon>
        <taxon>Fungi</taxon>
        <taxon>Dikarya</taxon>
        <taxon>Ascomycota</taxon>
        <taxon>Pezizomycotina</taxon>
        <taxon>Eurotiomycetes</taxon>
        <taxon>Eurotiomycetidae</taxon>
        <taxon>Eurotiales</taxon>
        <taxon>Aspergillaceae</taxon>
        <taxon>Aspergillus</taxon>
        <taxon>Aspergillus subgen. Nidulantes</taxon>
    </lineage>
</organism>
<accession>A0A1L9T6K7</accession>
<keyword evidence="1" id="KW-0812">Transmembrane</keyword>
<name>A0A1L9T6K7_9EURO</name>
<reference evidence="3" key="1">
    <citation type="journal article" date="2017" name="Genome Biol.">
        <title>Comparative genomics reveals high biological diversity and specific adaptations in the industrially and medically important fungal genus Aspergillus.</title>
        <authorList>
            <person name="de Vries R.P."/>
            <person name="Riley R."/>
            <person name="Wiebenga A."/>
            <person name="Aguilar-Osorio G."/>
            <person name="Amillis S."/>
            <person name="Uchima C.A."/>
            <person name="Anderluh G."/>
            <person name="Asadollahi M."/>
            <person name="Askin M."/>
            <person name="Barry K."/>
            <person name="Battaglia E."/>
            <person name="Bayram O."/>
            <person name="Benocci T."/>
            <person name="Braus-Stromeyer S.A."/>
            <person name="Caldana C."/>
            <person name="Canovas D."/>
            <person name="Cerqueira G.C."/>
            <person name="Chen F."/>
            <person name="Chen W."/>
            <person name="Choi C."/>
            <person name="Clum A."/>
            <person name="Dos Santos R.A."/>
            <person name="Damasio A.R."/>
            <person name="Diallinas G."/>
            <person name="Emri T."/>
            <person name="Fekete E."/>
            <person name="Flipphi M."/>
            <person name="Freyberg S."/>
            <person name="Gallo A."/>
            <person name="Gournas C."/>
            <person name="Habgood R."/>
            <person name="Hainaut M."/>
            <person name="Harispe M.L."/>
            <person name="Henrissat B."/>
            <person name="Hilden K.S."/>
            <person name="Hope R."/>
            <person name="Hossain A."/>
            <person name="Karabika E."/>
            <person name="Karaffa L."/>
            <person name="Karanyi Z."/>
            <person name="Krasevec N."/>
            <person name="Kuo A."/>
            <person name="Kusch H."/>
            <person name="LaButti K."/>
            <person name="Lagendijk E.L."/>
            <person name="Lapidus A."/>
            <person name="Levasseur A."/>
            <person name="Lindquist E."/>
            <person name="Lipzen A."/>
            <person name="Logrieco A.F."/>
            <person name="MacCabe A."/>
            <person name="Maekelae M.R."/>
            <person name="Malavazi I."/>
            <person name="Melin P."/>
            <person name="Meyer V."/>
            <person name="Mielnichuk N."/>
            <person name="Miskei M."/>
            <person name="Molnar A.P."/>
            <person name="Mule G."/>
            <person name="Ngan C.Y."/>
            <person name="Orejas M."/>
            <person name="Orosz E."/>
            <person name="Ouedraogo J.P."/>
            <person name="Overkamp K.M."/>
            <person name="Park H.-S."/>
            <person name="Perrone G."/>
            <person name="Piumi F."/>
            <person name="Punt P.J."/>
            <person name="Ram A.F."/>
            <person name="Ramon A."/>
            <person name="Rauscher S."/>
            <person name="Record E."/>
            <person name="Riano-Pachon D.M."/>
            <person name="Robert V."/>
            <person name="Roehrig J."/>
            <person name="Ruller R."/>
            <person name="Salamov A."/>
            <person name="Salih N.S."/>
            <person name="Samson R.A."/>
            <person name="Sandor E."/>
            <person name="Sanguinetti M."/>
            <person name="Schuetze T."/>
            <person name="Sepcic K."/>
            <person name="Shelest E."/>
            <person name="Sherlock G."/>
            <person name="Sophianopoulou V."/>
            <person name="Squina F.M."/>
            <person name="Sun H."/>
            <person name="Susca A."/>
            <person name="Todd R.B."/>
            <person name="Tsang A."/>
            <person name="Unkles S.E."/>
            <person name="van de Wiele N."/>
            <person name="van Rossen-Uffink D."/>
            <person name="Oliveira J.V."/>
            <person name="Vesth T.C."/>
            <person name="Visser J."/>
            <person name="Yu J.-H."/>
            <person name="Zhou M."/>
            <person name="Andersen M.R."/>
            <person name="Archer D.B."/>
            <person name="Baker S.E."/>
            <person name="Benoit I."/>
            <person name="Brakhage A.A."/>
            <person name="Braus G.H."/>
            <person name="Fischer R."/>
            <person name="Frisvad J.C."/>
            <person name="Goldman G.H."/>
            <person name="Houbraken J."/>
            <person name="Oakley B."/>
            <person name="Pocsi I."/>
            <person name="Scazzocchio C."/>
            <person name="Seiboth B."/>
            <person name="vanKuyk P.A."/>
            <person name="Wortman J."/>
            <person name="Dyer P.S."/>
            <person name="Grigoriev I.V."/>
        </authorList>
    </citation>
    <scope>NUCLEOTIDE SEQUENCE [LARGE SCALE GENOMIC DNA]</scope>
    <source>
        <strain evidence="3">CBS 593.65</strain>
    </source>
</reference>
<dbReference type="AlphaFoldDB" id="A0A1L9T6K7"/>
<dbReference type="Pfam" id="PF11374">
    <property type="entry name" value="DUF3176"/>
    <property type="match status" value="1"/>
</dbReference>
<evidence type="ECO:0000313" key="2">
    <source>
        <dbReference type="EMBL" id="OJJ55038.1"/>
    </source>
</evidence>
<feature type="transmembrane region" description="Helical" evidence="1">
    <location>
        <begin position="83"/>
        <end position="103"/>
    </location>
</feature>
<dbReference type="PANTHER" id="PTHR35394">
    <property type="entry name" value="DUF3176 DOMAIN-CONTAINING PROTEIN"/>
    <property type="match status" value="1"/>
</dbReference>
<dbReference type="PANTHER" id="PTHR35394:SF5">
    <property type="entry name" value="DUF3176 DOMAIN-CONTAINING PROTEIN"/>
    <property type="match status" value="1"/>
</dbReference>
<dbReference type="InterPro" id="IPR021514">
    <property type="entry name" value="DUF3176"/>
</dbReference>
<dbReference type="STRING" id="1036612.A0A1L9T6K7"/>
<evidence type="ECO:0000256" key="1">
    <source>
        <dbReference type="SAM" id="Phobius"/>
    </source>
</evidence>